<dbReference type="SUPFAM" id="SSF50199">
    <property type="entry name" value="Staphylococcal nuclease"/>
    <property type="match status" value="1"/>
</dbReference>
<dbReference type="SMART" id="SM00318">
    <property type="entry name" value="SNc"/>
    <property type="match status" value="1"/>
</dbReference>
<dbReference type="Gene3D" id="2.40.50.90">
    <property type="match status" value="1"/>
</dbReference>
<keyword evidence="1" id="KW-0732">Signal</keyword>
<dbReference type="KEGG" id="moc:BB934_02935"/>
<name>A0A1B2EBE7_9HYPH</name>
<dbReference type="EMBL" id="CP016616">
    <property type="protein sequence ID" value="ANY77306.1"/>
    <property type="molecule type" value="Genomic_DNA"/>
</dbReference>
<dbReference type="InterPro" id="IPR035437">
    <property type="entry name" value="SNase_OB-fold_sf"/>
</dbReference>
<dbReference type="InterPro" id="IPR016071">
    <property type="entry name" value="Staphylococal_nuclease_OB-fold"/>
</dbReference>
<dbReference type="AlphaFoldDB" id="A0A1B2EBE7"/>
<organism evidence="3">
    <name type="scientific">Microvirga ossetica</name>
    <dbReference type="NCBI Taxonomy" id="1882682"/>
    <lineage>
        <taxon>Bacteria</taxon>
        <taxon>Pseudomonadati</taxon>
        <taxon>Pseudomonadota</taxon>
        <taxon>Alphaproteobacteria</taxon>
        <taxon>Hyphomicrobiales</taxon>
        <taxon>Methylobacteriaceae</taxon>
        <taxon>Microvirga</taxon>
    </lineage>
</organism>
<sequence>MRLFLLPVLLFSFSAEAQQFAGQASVIDGDTIEIAGTRFRLHGIDAPESSQICQDAGGRDYRCGQKSAFALADWIGRATVSCERRDTDRYGRVVAVCRVRGKDMNQWMIQQGWAVAYREYSQDYVPDELTARRVRAGIWTGNFVLPSEWRKGRRIDHYPRDVPGYAVGRSLELEPNNMLIVTDALIVCE</sequence>
<evidence type="ECO:0000259" key="2">
    <source>
        <dbReference type="PROSITE" id="PS50830"/>
    </source>
</evidence>
<evidence type="ECO:0000313" key="3">
    <source>
        <dbReference type="EMBL" id="ANY77306.1"/>
    </source>
</evidence>
<dbReference type="PANTHER" id="PTHR12302">
    <property type="entry name" value="EBNA2 BINDING PROTEIN P100"/>
    <property type="match status" value="1"/>
</dbReference>
<accession>A0A1B2EBE7</accession>
<dbReference type="PANTHER" id="PTHR12302:SF26">
    <property type="entry name" value="BLR1266 PROTEIN"/>
    <property type="match status" value="1"/>
</dbReference>
<reference evidence="3" key="1">
    <citation type="submission" date="2016-07" db="EMBL/GenBank/DDBJ databases">
        <title>Microvirga ossetica sp. nov. a new species of rhizobia isolated from root nodules of the legume species Vicia alpestris Steven originated from North Ossetia region in the Caucasus.</title>
        <authorList>
            <person name="Safronova V.I."/>
            <person name="Kuznetsova I.G."/>
            <person name="Sazanova A.L."/>
            <person name="Belimov A."/>
            <person name="Andronov E."/>
            <person name="Osledkin Y.S."/>
            <person name="Onishchuk O.P."/>
            <person name="Kurchak O.N."/>
            <person name="Shaposhnikov A.I."/>
            <person name="Willems A."/>
            <person name="Tikhonovich I.A."/>
        </authorList>
    </citation>
    <scope>NUCLEOTIDE SEQUENCE [LARGE SCALE GENOMIC DNA]</scope>
    <source>
        <strain evidence="3">V5/3M</strain>
    </source>
</reference>
<protein>
    <recommendedName>
        <fullName evidence="2">TNase-like domain-containing protein</fullName>
    </recommendedName>
</protein>
<dbReference type="Pfam" id="PF00565">
    <property type="entry name" value="SNase"/>
    <property type="match status" value="1"/>
</dbReference>
<dbReference type="OrthoDB" id="9805504at2"/>
<dbReference type="RefSeq" id="WP_099508300.1">
    <property type="nucleotide sequence ID" value="NZ_CP016616.1"/>
</dbReference>
<feature type="domain" description="TNase-like" evidence="2">
    <location>
        <begin position="17"/>
        <end position="141"/>
    </location>
</feature>
<dbReference type="PROSITE" id="PS50830">
    <property type="entry name" value="TNASE_3"/>
    <property type="match status" value="1"/>
</dbReference>
<feature type="chain" id="PRO_5008535674" description="TNase-like domain-containing protein" evidence="1">
    <location>
        <begin position="18"/>
        <end position="189"/>
    </location>
</feature>
<evidence type="ECO:0000256" key="1">
    <source>
        <dbReference type="SAM" id="SignalP"/>
    </source>
</evidence>
<feature type="signal peptide" evidence="1">
    <location>
        <begin position="1"/>
        <end position="17"/>
    </location>
</feature>
<proteinExistence type="predicted"/>
<gene>
    <name evidence="3" type="ORF">BB934_02935</name>
</gene>